<dbReference type="PANTHER" id="PTHR11693">
    <property type="entry name" value="ATP SYNTHASE GAMMA CHAIN"/>
    <property type="match status" value="1"/>
</dbReference>
<dbReference type="PANTHER" id="PTHR11693:SF42">
    <property type="entry name" value="ATP SYNTHASE GAMMA CHAIN 1, CHLOROPLASTIC"/>
    <property type="match status" value="1"/>
</dbReference>
<reference evidence="11" key="1">
    <citation type="submission" date="2023-05" db="EMBL/GenBank/DDBJ databases">
        <title>Genome and transcriptome analyses reveal genes involved in the formation of fine ridges on petal epidermal cells in Hibiscus trionum.</title>
        <authorList>
            <person name="Koshimizu S."/>
            <person name="Masuda S."/>
            <person name="Ishii T."/>
            <person name="Shirasu K."/>
            <person name="Hoshino A."/>
            <person name="Arita M."/>
        </authorList>
    </citation>
    <scope>NUCLEOTIDE SEQUENCE</scope>
    <source>
        <strain evidence="11">Hamamatsu line</strain>
    </source>
</reference>
<evidence type="ECO:0000256" key="7">
    <source>
        <dbReference type="ARBA" id="ARBA00023136"/>
    </source>
</evidence>
<evidence type="ECO:0000256" key="9">
    <source>
        <dbReference type="ARBA" id="ARBA00023310"/>
    </source>
</evidence>
<evidence type="ECO:0000256" key="2">
    <source>
        <dbReference type="ARBA" id="ARBA00004525"/>
    </source>
</evidence>
<evidence type="ECO:0000256" key="10">
    <source>
        <dbReference type="SAM" id="MobiDB-lite"/>
    </source>
</evidence>
<comment type="similarity">
    <text evidence="3">Belongs to the ATPase gamma chain family.</text>
</comment>
<evidence type="ECO:0000256" key="6">
    <source>
        <dbReference type="ARBA" id="ARBA00023065"/>
    </source>
</evidence>
<comment type="function">
    <text evidence="1">Produces ATP from ADP in the presence of a proton gradient across the membrane. The gamma chain is believed to be important in regulating ATPase activity and the flow of protons through the CF(0) complex.</text>
</comment>
<dbReference type="Gene3D" id="1.10.287.80">
    <property type="entry name" value="ATP synthase, gamma subunit, helix hairpin domain"/>
    <property type="match status" value="1"/>
</dbReference>
<keyword evidence="8" id="KW-0139">CF(1)</keyword>
<dbReference type="Pfam" id="PF00231">
    <property type="entry name" value="ATP-synt"/>
    <property type="match status" value="1"/>
</dbReference>
<keyword evidence="4" id="KW-0813">Transport</keyword>
<evidence type="ECO:0000313" key="11">
    <source>
        <dbReference type="EMBL" id="GMI80276.1"/>
    </source>
</evidence>
<feature type="compositionally biased region" description="Low complexity" evidence="10">
    <location>
        <begin position="35"/>
        <end position="52"/>
    </location>
</feature>
<sequence>MSCSNLTMLVSSKPSLSDTNSLSFRSFVTPFQLPSQSSTTCTPSRSSSSSTTVHCGLRELRDRIESVKNTQKITEAMKLVVAAKVRRAREAVANGLGKRNE</sequence>
<dbReference type="AlphaFoldDB" id="A0A9W7HNF3"/>
<dbReference type="InterPro" id="IPR000131">
    <property type="entry name" value="ATP_synth_F1_gsu"/>
</dbReference>
<dbReference type="FunFam" id="1.10.287.80:FF:000003">
    <property type="entry name" value="ATP synthase gamma chain, chloroplastic"/>
    <property type="match status" value="1"/>
</dbReference>
<keyword evidence="9" id="KW-0066">ATP synthesis</keyword>
<keyword evidence="5" id="KW-0375">Hydrogen ion transport</keyword>
<proteinExistence type="inferred from homology"/>
<organism evidence="11 12">
    <name type="scientific">Hibiscus trionum</name>
    <name type="common">Flower of an hour</name>
    <dbReference type="NCBI Taxonomy" id="183268"/>
    <lineage>
        <taxon>Eukaryota</taxon>
        <taxon>Viridiplantae</taxon>
        <taxon>Streptophyta</taxon>
        <taxon>Embryophyta</taxon>
        <taxon>Tracheophyta</taxon>
        <taxon>Spermatophyta</taxon>
        <taxon>Magnoliopsida</taxon>
        <taxon>eudicotyledons</taxon>
        <taxon>Gunneridae</taxon>
        <taxon>Pentapetalae</taxon>
        <taxon>rosids</taxon>
        <taxon>malvids</taxon>
        <taxon>Malvales</taxon>
        <taxon>Malvaceae</taxon>
        <taxon>Malvoideae</taxon>
        <taxon>Hibiscus</taxon>
    </lineage>
</organism>
<dbReference type="SUPFAM" id="SSF52943">
    <property type="entry name" value="ATP synthase (F1-ATPase), gamma subunit"/>
    <property type="match status" value="1"/>
</dbReference>
<dbReference type="OrthoDB" id="1732187at2759"/>
<dbReference type="GO" id="GO:0045259">
    <property type="term" value="C:proton-transporting ATP synthase complex"/>
    <property type="evidence" value="ECO:0007669"/>
    <property type="project" value="UniProtKB-KW"/>
</dbReference>
<evidence type="ECO:0000256" key="4">
    <source>
        <dbReference type="ARBA" id="ARBA00022448"/>
    </source>
</evidence>
<keyword evidence="7" id="KW-0472">Membrane</keyword>
<comment type="subcellular location">
    <subcellularLocation>
        <location evidence="2">Plastid</location>
        <location evidence="2">Chloroplast thylakoid membrane</location>
        <topology evidence="2">Peripheral membrane protein</topology>
    </subcellularLocation>
</comment>
<protein>
    <submittedName>
        <fullName evidence="11">Uncharacterized protein</fullName>
    </submittedName>
</protein>
<accession>A0A9W7HNF3</accession>
<evidence type="ECO:0000256" key="5">
    <source>
        <dbReference type="ARBA" id="ARBA00022781"/>
    </source>
</evidence>
<dbReference type="Proteomes" id="UP001165190">
    <property type="component" value="Unassembled WGS sequence"/>
</dbReference>
<evidence type="ECO:0000256" key="8">
    <source>
        <dbReference type="ARBA" id="ARBA00023196"/>
    </source>
</evidence>
<dbReference type="InterPro" id="IPR035968">
    <property type="entry name" value="ATP_synth_F1_ATPase_gsu"/>
</dbReference>
<evidence type="ECO:0000256" key="3">
    <source>
        <dbReference type="ARBA" id="ARBA00007681"/>
    </source>
</evidence>
<evidence type="ECO:0000256" key="1">
    <source>
        <dbReference type="ARBA" id="ARBA00003456"/>
    </source>
</evidence>
<keyword evidence="6" id="KW-0406">Ion transport</keyword>
<dbReference type="GO" id="GO:0009535">
    <property type="term" value="C:chloroplast thylakoid membrane"/>
    <property type="evidence" value="ECO:0007669"/>
    <property type="project" value="UniProtKB-SubCell"/>
</dbReference>
<gene>
    <name evidence="11" type="ORF">HRI_001696900</name>
</gene>
<dbReference type="EMBL" id="BSYR01000017">
    <property type="protein sequence ID" value="GMI80276.1"/>
    <property type="molecule type" value="Genomic_DNA"/>
</dbReference>
<name>A0A9W7HNF3_HIBTR</name>
<dbReference type="GO" id="GO:0046933">
    <property type="term" value="F:proton-transporting ATP synthase activity, rotational mechanism"/>
    <property type="evidence" value="ECO:0007669"/>
    <property type="project" value="InterPro"/>
</dbReference>
<comment type="caution">
    <text evidence="11">The sequence shown here is derived from an EMBL/GenBank/DDBJ whole genome shotgun (WGS) entry which is preliminary data.</text>
</comment>
<keyword evidence="12" id="KW-1185">Reference proteome</keyword>
<evidence type="ECO:0000313" key="12">
    <source>
        <dbReference type="Proteomes" id="UP001165190"/>
    </source>
</evidence>
<feature type="region of interest" description="Disordered" evidence="10">
    <location>
        <begin position="33"/>
        <end position="54"/>
    </location>
</feature>